<dbReference type="SUPFAM" id="SSF55874">
    <property type="entry name" value="ATPase domain of HSP90 chaperone/DNA topoisomerase II/histidine kinase"/>
    <property type="match status" value="1"/>
</dbReference>
<keyword evidence="7 14" id="KW-0812">Transmembrane</keyword>
<evidence type="ECO:0000256" key="9">
    <source>
        <dbReference type="ARBA" id="ARBA00022777"/>
    </source>
</evidence>
<dbReference type="InterPro" id="IPR003594">
    <property type="entry name" value="HATPase_dom"/>
</dbReference>
<dbReference type="AlphaFoldDB" id="A0AAU6WT47"/>
<keyword evidence="13 14" id="KW-0472">Membrane</keyword>
<dbReference type="InterPro" id="IPR003661">
    <property type="entry name" value="HisK_dim/P_dom"/>
</dbReference>
<evidence type="ECO:0000256" key="4">
    <source>
        <dbReference type="ARBA" id="ARBA00022475"/>
    </source>
</evidence>
<evidence type="ECO:0000256" key="11">
    <source>
        <dbReference type="ARBA" id="ARBA00022989"/>
    </source>
</evidence>
<dbReference type="PANTHER" id="PTHR45528:SF1">
    <property type="entry name" value="SENSOR HISTIDINE KINASE CPXA"/>
    <property type="match status" value="1"/>
</dbReference>
<evidence type="ECO:0000313" key="17">
    <source>
        <dbReference type="Proteomes" id="UP001463665"/>
    </source>
</evidence>
<keyword evidence="17" id="KW-1185">Reference proteome</keyword>
<organism evidence="16 17">
    <name type="scientific">Chryseobacterium endophyticum</name>
    <dbReference type="NCBI Taxonomy" id="1854762"/>
    <lineage>
        <taxon>Bacteria</taxon>
        <taxon>Pseudomonadati</taxon>
        <taxon>Bacteroidota</taxon>
        <taxon>Flavobacteriia</taxon>
        <taxon>Flavobacteriales</taxon>
        <taxon>Weeksellaceae</taxon>
        <taxon>Chryseobacterium group</taxon>
        <taxon>Chryseobacterium</taxon>
    </lineage>
</organism>
<reference evidence="16 17" key="1">
    <citation type="submission" date="2024-04" db="EMBL/GenBank/DDBJ databases">
        <title>Genome sequencing and assembly of rice foliar adapted Chryseobacterium endophyticum OsEnb-ALM-A6.</title>
        <authorList>
            <person name="Kumar S."/>
            <person name="Javed M."/>
            <person name="Chouhan V."/>
            <person name="Charishma K."/>
            <person name="Patel A."/>
            <person name="Kumar M."/>
            <person name="Sahu K.P."/>
            <person name="Kumar A."/>
        </authorList>
    </citation>
    <scope>NUCLEOTIDE SEQUENCE [LARGE SCALE GENOMIC DNA]</scope>
    <source>
        <strain evidence="16 17">OsEnb-ALM-A6</strain>
    </source>
</reference>
<dbReference type="PROSITE" id="PS50109">
    <property type="entry name" value="HIS_KIN"/>
    <property type="match status" value="1"/>
</dbReference>
<evidence type="ECO:0000256" key="3">
    <source>
        <dbReference type="ARBA" id="ARBA00012438"/>
    </source>
</evidence>
<dbReference type="GO" id="GO:0005524">
    <property type="term" value="F:ATP binding"/>
    <property type="evidence" value="ECO:0007669"/>
    <property type="project" value="UniProtKB-KW"/>
</dbReference>
<dbReference type="InterPro" id="IPR050398">
    <property type="entry name" value="HssS/ArlS-like"/>
</dbReference>
<sequence length="313" mass="35938">MIKGKPYRITSVRYITVIEKRFLLSLVMVVAWIMVFLVILSIIISVLISRKILDPFYHALEEIKRFSIKDRKPMQLMETGTYEFRLLNGFLTKMSENSKKDYYLLEELTENTSHELQTPLASVKGKIELMMETGLTEQQFATLSSMNDELDRLSSINKSLILLAKLEHLELKNTGRINLSQILAERMAYFEDIFSFQQLHVEASVEPDVMVSMDENLAVIVLDNLLSNSKRHNYANGAIEISLTASRLTISNTGNPPSIPEEEVFGRFSRGNPDQNSIGIGLALVKRILEIFGYEISYRFYNERHVVIVEFKI</sequence>
<dbReference type="PANTHER" id="PTHR45528">
    <property type="entry name" value="SENSOR HISTIDINE KINASE CPXA"/>
    <property type="match status" value="1"/>
</dbReference>
<keyword evidence="8" id="KW-0547">Nucleotide-binding</keyword>
<dbReference type="InterPro" id="IPR036890">
    <property type="entry name" value="HATPase_C_sf"/>
</dbReference>
<evidence type="ECO:0000256" key="2">
    <source>
        <dbReference type="ARBA" id="ARBA00004651"/>
    </source>
</evidence>
<gene>
    <name evidence="16" type="ORF">AAFP95_07920</name>
</gene>
<comment type="catalytic activity">
    <reaction evidence="1">
        <text>ATP + protein L-histidine = ADP + protein N-phospho-L-histidine.</text>
        <dbReference type="EC" id="2.7.13.3"/>
    </reaction>
</comment>
<comment type="subcellular location">
    <subcellularLocation>
        <location evidence="2">Cell membrane</location>
        <topology evidence="2">Multi-pass membrane protein</topology>
    </subcellularLocation>
</comment>
<dbReference type="GO" id="GO:0005886">
    <property type="term" value="C:plasma membrane"/>
    <property type="evidence" value="ECO:0007669"/>
    <property type="project" value="UniProtKB-SubCell"/>
</dbReference>
<dbReference type="SMART" id="SM00387">
    <property type="entry name" value="HATPase_c"/>
    <property type="match status" value="1"/>
</dbReference>
<evidence type="ECO:0000313" key="16">
    <source>
        <dbReference type="EMBL" id="XAO75773.1"/>
    </source>
</evidence>
<evidence type="ECO:0000256" key="8">
    <source>
        <dbReference type="ARBA" id="ARBA00022741"/>
    </source>
</evidence>
<dbReference type="InterPro" id="IPR005467">
    <property type="entry name" value="His_kinase_dom"/>
</dbReference>
<accession>A0AAU6WT47</accession>
<keyword evidence="5" id="KW-0597">Phosphoprotein</keyword>
<keyword evidence="4" id="KW-1003">Cell membrane</keyword>
<dbReference type="SMART" id="SM00388">
    <property type="entry name" value="HisKA"/>
    <property type="match status" value="1"/>
</dbReference>
<evidence type="ECO:0000256" key="5">
    <source>
        <dbReference type="ARBA" id="ARBA00022553"/>
    </source>
</evidence>
<feature type="transmembrane region" description="Helical" evidence="14">
    <location>
        <begin position="21"/>
        <end position="48"/>
    </location>
</feature>
<proteinExistence type="predicted"/>
<dbReference type="Gene3D" id="3.30.565.10">
    <property type="entry name" value="Histidine kinase-like ATPase, C-terminal domain"/>
    <property type="match status" value="1"/>
</dbReference>
<dbReference type="EMBL" id="CP154834">
    <property type="protein sequence ID" value="XAO75773.1"/>
    <property type="molecule type" value="Genomic_DNA"/>
</dbReference>
<evidence type="ECO:0000256" key="10">
    <source>
        <dbReference type="ARBA" id="ARBA00022840"/>
    </source>
</evidence>
<keyword evidence="10" id="KW-0067">ATP-binding</keyword>
<evidence type="ECO:0000256" key="12">
    <source>
        <dbReference type="ARBA" id="ARBA00023012"/>
    </source>
</evidence>
<evidence type="ECO:0000256" key="6">
    <source>
        <dbReference type="ARBA" id="ARBA00022679"/>
    </source>
</evidence>
<keyword evidence="12" id="KW-0902">Two-component regulatory system</keyword>
<dbReference type="InterPro" id="IPR036097">
    <property type="entry name" value="HisK_dim/P_sf"/>
</dbReference>
<dbReference type="RefSeq" id="WP_345767346.1">
    <property type="nucleotide sequence ID" value="NZ_CP154834.1"/>
</dbReference>
<keyword evidence="11 14" id="KW-1133">Transmembrane helix</keyword>
<feature type="domain" description="Histidine kinase" evidence="15">
    <location>
        <begin position="111"/>
        <end position="313"/>
    </location>
</feature>
<dbReference type="Gene3D" id="1.10.287.130">
    <property type="match status" value="1"/>
</dbReference>
<dbReference type="GO" id="GO:0000155">
    <property type="term" value="F:phosphorelay sensor kinase activity"/>
    <property type="evidence" value="ECO:0007669"/>
    <property type="project" value="InterPro"/>
</dbReference>
<dbReference type="EC" id="2.7.13.3" evidence="3"/>
<dbReference type="Proteomes" id="UP001463665">
    <property type="component" value="Chromosome"/>
</dbReference>
<dbReference type="Pfam" id="PF00512">
    <property type="entry name" value="HisKA"/>
    <property type="match status" value="1"/>
</dbReference>
<name>A0AAU6WT47_9FLAO</name>
<evidence type="ECO:0000256" key="1">
    <source>
        <dbReference type="ARBA" id="ARBA00000085"/>
    </source>
</evidence>
<evidence type="ECO:0000256" key="7">
    <source>
        <dbReference type="ARBA" id="ARBA00022692"/>
    </source>
</evidence>
<protein>
    <recommendedName>
        <fullName evidence="3">histidine kinase</fullName>
        <ecNumber evidence="3">2.7.13.3</ecNumber>
    </recommendedName>
</protein>
<evidence type="ECO:0000256" key="14">
    <source>
        <dbReference type="SAM" id="Phobius"/>
    </source>
</evidence>
<keyword evidence="9 16" id="KW-0418">Kinase</keyword>
<dbReference type="Pfam" id="PF02518">
    <property type="entry name" value="HATPase_c"/>
    <property type="match status" value="1"/>
</dbReference>
<keyword evidence="6" id="KW-0808">Transferase</keyword>
<evidence type="ECO:0000256" key="13">
    <source>
        <dbReference type="ARBA" id="ARBA00023136"/>
    </source>
</evidence>
<dbReference type="SUPFAM" id="SSF47384">
    <property type="entry name" value="Homodimeric domain of signal transducing histidine kinase"/>
    <property type="match status" value="1"/>
</dbReference>
<evidence type="ECO:0000259" key="15">
    <source>
        <dbReference type="PROSITE" id="PS50109"/>
    </source>
</evidence>
<dbReference type="CDD" id="cd00082">
    <property type="entry name" value="HisKA"/>
    <property type="match status" value="1"/>
</dbReference>